<evidence type="ECO:0000256" key="1">
    <source>
        <dbReference type="SAM" id="MobiDB-lite"/>
    </source>
</evidence>
<accession>A0ABW2RDC4</accession>
<name>A0ABW2RDC4_9BURK</name>
<feature type="region of interest" description="Disordered" evidence="1">
    <location>
        <begin position="175"/>
        <end position="206"/>
    </location>
</feature>
<dbReference type="EMBL" id="JBHTBX010000014">
    <property type="protein sequence ID" value="MFC7436117.1"/>
    <property type="molecule type" value="Genomic_DNA"/>
</dbReference>
<dbReference type="Proteomes" id="UP001596495">
    <property type="component" value="Unassembled WGS sequence"/>
</dbReference>
<comment type="caution">
    <text evidence="2">The sequence shown here is derived from an EMBL/GenBank/DDBJ whole genome shotgun (WGS) entry which is preliminary data.</text>
</comment>
<sequence length="206" mass="23411">MSGAINRWACEMRSRWLAWQAGDGPMRLARALDQCKSDVPVLLISYNNGVYVEHMVRQLKGFGVSPIVLDNRSGDDETRRILSRLDKGNDASVICLDRNFGHKVAFLPPFYDQLPDVFACSDPDLLLNERMPRDFLSQLHQVAQHFQVYKAGLALELPDDLELISNTYQKKKCKGGINNQVQHPTGKVPRWASTTNNSRLKNERRS</sequence>
<evidence type="ECO:0000313" key="3">
    <source>
        <dbReference type="Proteomes" id="UP001596495"/>
    </source>
</evidence>
<dbReference type="InterPro" id="IPR029044">
    <property type="entry name" value="Nucleotide-diphossugar_trans"/>
</dbReference>
<proteinExistence type="predicted"/>
<dbReference type="RefSeq" id="WP_382259530.1">
    <property type="nucleotide sequence ID" value="NZ_JBHTBX010000014.1"/>
</dbReference>
<dbReference type="SUPFAM" id="SSF53448">
    <property type="entry name" value="Nucleotide-diphospho-sugar transferases"/>
    <property type="match status" value="1"/>
</dbReference>
<reference evidence="3" key="1">
    <citation type="journal article" date="2019" name="Int. J. Syst. Evol. Microbiol.">
        <title>The Global Catalogue of Microorganisms (GCM) 10K type strain sequencing project: providing services to taxonomists for standard genome sequencing and annotation.</title>
        <authorList>
            <consortium name="The Broad Institute Genomics Platform"/>
            <consortium name="The Broad Institute Genome Sequencing Center for Infectious Disease"/>
            <person name="Wu L."/>
            <person name="Ma J."/>
        </authorList>
    </citation>
    <scope>NUCLEOTIDE SEQUENCE [LARGE SCALE GENOMIC DNA]</scope>
    <source>
        <strain evidence="3">CCUG 54518</strain>
    </source>
</reference>
<protein>
    <submittedName>
        <fullName evidence="2">Uncharacterized protein</fullName>
    </submittedName>
</protein>
<keyword evidence="3" id="KW-1185">Reference proteome</keyword>
<gene>
    <name evidence="2" type="ORF">ACFQNJ_16525</name>
</gene>
<evidence type="ECO:0000313" key="2">
    <source>
        <dbReference type="EMBL" id="MFC7436117.1"/>
    </source>
</evidence>
<organism evidence="2 3">
    <name type="scientific">Hydrogenophaga bisanensis</name>
    <dbReference type="NCBI Taxonomy" id="439611"/>
    <lineage>
        <taxon>Bacteria</taxon>
        <taxon>Pseudomonadati</taxon>
        <taxon>Pseudomonadota</taxon>
        <taxon>Betaproteobacteria</taxon>
        <taxon>Burkholderiales</taxon>
        <taxon>Comamonadaceae</taxon>
        <taxon>Hydrogenophaga</taxon>
    </lineage>
</organism>